<evidence type="ECO:0000256" key="2">
    <source>
        <dbReference type="ARBA" id="ARBA00022679"/>
    </source>
</evidence>
<feature type="region of interest" description="Disordered" evidence="5">
    <location>
        <begin position="209"/>
        <end position="238"/>
    </location>
</feature>
<comment type="caution">
    <text evidence="7">The sequence shown here is derived from an EMBL/GenBank/DDBJ whole genome shotgun (WGS) entry which is preliminary data.</text>
</comment>
<dbReference type="InterPro" id="IPR002941">
    <property type="entry name" value="DNA_methylase_N4/N6"/>
</dbReference>
<reference evidence="8" key="1">
    <citation type="journal article" date="2019" name="Int. J. Syst. Evol. Microbiol.">
        <title>The Global Catalogue of Microorganisms (GCM) 10K type strain sequencing project: providing services to taxonomists for standard genome sequencing and annotation.</title>
        <authorList>
            <consortium name="The Broad Institute Genomics Platform"/>
            <consortium name="The Broad Institute Genome Sequencing Center for Infectious Disease"/>
            <person name="Wu L."/>
            <person name="Ma J."/>
        </authorList>
    </citation>
    <scope>NUCLEOTIDE SEQUENCE [LARGE SCALE GENOMIC DNA]</scope>
    <source>
        <strain evidence="8">CGMCC 1.15297</strain>
    </source>
</reference>
<keyword evidence="8" id="KW-1185">Reference proteome</keyword>
<dbReference type="Gene3D" id="3.40.50.150">
    <property type="entry name" value="Vaccinia Virus protein VP39"/>
    <property type="match status" value="1"/>
</dbReference>
<dbReference type="EC" id="2.1.1.-" evidence="4"/>
<name>A0ABQ1F7I5_9SPHN</name>
<evidence type="ECO:0000256" key="4">
    <source>
        <dbReference type="RuleBase" id="RU362026"/>
    </source>
</evidence>
<evidence type="ECO:0000259" key="6">
    <source>
        <dbReference type="Pfam" id="PF01555"/>
    </source>
</evidence>
<evidence type="ECO:0000256" key="3">
    <source>
        <dbReference type="ARBA" id="ARBA00047942"/>
    </source>
</evidence>
<dbReference type="EMBL" id="BMID01000001">
    <property type="protein sequence ID" value="GGA01908.1"/>
    <property type="molecule type" value="Genomic_DNA"/>
</dbReference>
<dbReference type="InterPro" id="IPR029063">
    <property type="entry name" value="SAM-dependent_MTases_sf"/>
</dbReference>
<evidence type="ECO:0000313" key="7">
    <source>
        <dbReference type="EMBL" id="GGA01908.1"/>
    </source>
</evidence>
<accession>A0ABQ1F7I5</accession>
<comment type="catalytic activity">
    <reaction evidence="3">
        <text>a 2'-deoxyadenosine in DNA + S-adenosyl-L-methionine = an N(6)-methyl-2'-deoxyadenosine in DNA + S-adenosyl-L-homocysteine + H(+)</text>
        <dbReference type="Rhea" id="RHEA:15197"/>
        <dbReference type="Rhea" id="RHEA-COMP:12418"/>
        <dbReference type="Rhea" id="RHEA-COMP:12419"/>
        <dbReference type="ChEBI" id="CHEBI:15378"/>
        <dbReference type="ChEBI" id="CHEBI:57856"/>
        <dbReference type="ChEBI" id="CHEBI:59789"/>
        <dbReference type="ChEBI" id="CHEBI:90615"/>
        <dbReference type="ChEBI" id="CHEBI:90616"/>
        <dbReference type="EC" id="2.1.1.72"/>
    </reaction>
</comment>
<proteinExistence type="inferred from homology"/>
<gene>
    <name evidence="7" type="ORF">GCM10010923_08270</name>
</gene>
<keyword evidence="2" id="KW-0808">Transferase</keyword>
<dbReference type="SUPFAM" id="SSF53335">
    <property type="entry name" value="S-adenosyl-L-methionine-dependent methyltransferases"/>
    <property type="match status" value="1"/>
</dbReference>
<organism evidence="7 8">
    <name type="scientific">Blastomonas marina</name>
    <dbReference type="NCBI Taxonomy" id="1867408"/>
    <lineage>
        <taxon>Bacteria</taxon>
        <taxon>Pseudomonadati</taxon>
        <taxon>Pseudomonadota</taxon>
        <taxon>Alphaproteobacteria</taxon>
        <taxon>Sphingomonadales</taxon>
        <taxon>Sphingomonadaceae</taxon>
        <taxon>Blastomonas</taxon>
    </lineage>
</organism>
<protein>
    <recommendedName>
        <fullName evidence="4">Methyltransferase</fullName>
        <ecNumber evidence="4">2.1.1.-</ecNumber>
    </recommendedName>
</protein>
<keyword evidence="1" id="KW-0489">Methyltransferase</keyword>
<evidence type="ECO:0000256" key="5">
    <source>
        <dbReference type="SAM" id="MobiDB-lite"/>
    </source>
</evidence>
<evidence type="ECO:0000313" key="8">
    <source>
        <dbReference type="Proteomes" id="UP000603317"/>
    </source>
</evidence>
<sequence>MRVASEAVRVTSSAGSICWQVGNFVDQGSIQPLDYIVYDVFANQLGLTLRNRIVWTFGHGTHAKRRFSGRHETVLWFTKTNDYFFDLDAVRVPQKYPGKRHYKGPQRGQYSGNPLGKNPGDVWDIPNVKAKHVEKTEHPCQFPLALAKRLITSLTPKGGLVVDPYMGSGTAGAAAITLGRRFIGSDLEEKYVDIARDRLSKAVQNKLPERPDIPVRTPVPTEAVTKRPRHFKEGQGNG</sequence>
<evidence type="ECO:0000256" key="1">
    <source>
        <dbReference type="ARBA" id="ARBA00022603"/>
    </source>
</evidence>
<comment type="similarity">
    <text evidence="4">Belongs to the N(4)/N(6)-methyltransferase family.</text>
</comment>
<dbReference type="InterPro" id="IPR001091">
    <property type="entry name" value="RM_Methyltransferase"/>
</dbReference>
<dbReference type="Pfam" id="PF01555">
    <property type="entry name" value="N6_N4_Mtase"/>
    <property type="match status" value="1"/>
</dbReference>
<dbReference type="Proteomes" id="UP000603317">
    <property type="component" value="Unassembled WGS sequence"/>
</dbReference>
<dbReference type="PRINTS" id="PR00508">
    <property type="entry name" value="S21N4MTFRASE"/>
</dbReference>
<feature type="domain" description="DNA methylase N-4/N-6" evidence="6">
    <location>
        <begin position="3"/>
        <end position="196"/>
    </location>
</feature>